<dbReference type="GO" id="GO:0003677">
    <property type="term" value="F:DNA binding"/>
    <property type="evidence" value="ECO:0007669"/>
    <property type="project" value="UniProtKB-KW"/>
</dbReference>
<dbReference type="EMBL" id="ANNG01000028">
    <property type="protein sequence ID" value="ERJ28223.1"/>
    <property type="molecule type" value="Genomic_DNA"/>
</dbReference>
<dbReference type="InterPro" id="IPR052021">
    <property type="entry name" value="Type-I_RS_S_subunit"/>
</dbReference>
<evidence type="ECO:0000256" key="2">
    <source>
        <dbReference type="ARBA" id="ARBA00022747"/>
    </source>
</evidence>
<dbReference type="PANTHER" id="PTHR30408:SF12">
    <property type="entry name" value="TYPE I RESTRICTION ENZYME MJAVIII SPECIFICITY SUBUNIT"/>
    <property type="match status" value="1"/>
</dbReference>
<gene>
    <name evidence="6" type="ORF">UNSWCS_1741</name>
</gene>
<dbReference type="Pfam" id="PF01420">
    <property type="entry name" value="Methylase_S"/>
    <property type="match status" value="2"/>
</dbReference>
<evidence type="ECO:0000256" key="1">
    <source>
        <dbReference type="ARBA" id="ARBA00010923"/>
    </source>
</evidence>
<feature type="domain" description="Type I restriction modification DNA specificity" evidence="5">
    <location>
        <begin position="8"/>
        <end position="190"/>
    </location>
</feature>
<reference evidence="6 7" key="1">
    <citation type="journal article" date="2013" name="BMC Genomics">
        <title>Comparative genomics of Campylobacter concisus isolates reveals genetic diversity and provides insights into disease association.</title>
        <authorList>
            <person name="Deshpande N.P."/>
            <person name="Kaakoush N.O."/>
            <person name="Wilkins M.R."/>
            <person name="Mitchell H.M."/>
        </authorList>
    </citation>
    <scope>NUCLEOTIDE SEQUENCE [LARGE SCALE GENOMIC DNA]</scope>
    <source>
        <strain evidence="6 7">UNSWCS</strain>
    </source>
</reference>
<dbReference type="PANTHER" id="PTHR30408">
    <property type="entry name" value="TYPE-1 RESTRICTION ENZYME ECOKI SPECIFICITY PROTEIN"/>
    <property type="match status" value="1"/>
</dbReference>
<feature type="domain" description="Type I restriction modification DNA specificity" evidence="5">
    <location>
        <begin position="219"/>
        <end position="402"/>
    </location>
</feature>
<sequence>MSEFKNLPSGWRVVRLGDVFDFLKSYTNSRKSLNDYDEISYIHYGEIHKKYKFYLDFRVASLPKIHQSKLGDKPEFIKNGDLVIADASEDYIDIAKSVEIKNLEHKAVAGLHTFLLRDKGDYFADGYKGYILYEPWVAKELKKKATGISVLGISKSNLLNLKIKLPPLDEQEKIAEILSTWDEAINLTINLIESKKQFKKALMQNLLTAKIRFPQFKDEWQNEKLNKVTFFQEGPGVRNTQYKKEGIKLLNVGNLNNNTLNLNTTTTYISETEAYGAYKHFLIDDGDLLISCSGINSASFKNKIAFAEKKDLPLCLNTSTMRFKSLDDRLLLKYLYYFFQTIYFERQVLGVLTGSAQFNFGPTHIKWFKIKLPNLKEQQKIVEVLTACDDEINLLNLKLENLKKQKQGLMQKLLSGNIRTKVKGGKNVKMDD</sequence>
<comment type="caution">
    <text evidence="6">The sequence shown here is derived from an EMBL/GenBank/DDBJ whole genome shotgun (WGS) entry which is preliminary data.</text>
</comment>
<dbReference type="Gene3D" id="1.10.287.1120">
    <property type="entry name" value="Bipartite methylase S protein"/>
    <property type="match status" value="1"/>
</dbReference>
<evidence type="ECO:0000259" key="5">
    <source>
        <dbReference type="Pfam" id="PF01420"/>
    </source>
</evidence>
<dbReference type="GO" id="GO:0009307">
    <property type="term" value="P:DNA restriction-modification system"/>
    <property type="evidence" value="ECO:0007669"/>
    <property type="project" value="UniProtKB-KW"/>
</dbReference>
<dbReference type="InterPro" id="IPR000055">
    <property type="entry name" value="Restrct_endonuc_typeI_TRD"/>
</dbReference>
<dbReference type="SUPFAM" id="SSF116734">
    <property type="entry name" value="DNA methylase specificity domain"/>
    <property type="match status" value="2"/>
</dbReference>
<evidence type="ECO:0000256" key="4">
    <source>
        <dbReference type="SAM" id="Coils"/>
    </source>
</evidence>
<comment type="similarity">
    <text evidence="1">Belongs to the type-I restriction system S methylase family.</text>
</comment>
<keyword evidence="4" id="KW-0175">Coiled coil</keyword>
<dbReference type="PATRIC" id="fig|1242968.3.peg.1287"/>
<name>U2GQG2_9BACT</name>
<evidence type="ECO:0000256" key="3">
    <source>
        <dbReference type="ARBA" id="ARBA00023125"/>
    </source>
</evidence>
<dbReference type="Proteomes" id="UP000016620">
    <property type="component" value="Unassembled WGS sequence"/>
</dbReference>
<dbReference type="AlphaFoldDB" id="U2GQG2"/>
<keyword evidence="3" id="KW-0238">DNA-binding</keyword>
<dbReference type="RefSeq" id="WP_021087808.1">
    <property type="nucleotide sequence ID" value="NZ_ANNG01000028.1"/>
</dbReference>
<accession>U2GQG2</accession>
<dbReference type="Gene3D" id="3.90.220.20">
    <property type="entry name" value="DNA methylase specificity domains"/>
    <property type="match status" value="2"/>
</dbReference>
<dbReference type="InterPro" id="IPR044946">
    <property type="entry name" value="Restrct_endonuc_typeI_TRD_sf"/>
</dbReference>
<feature type="coiled-coil region" evidence="4">
    <location>
        <begin position="385"/>
        <end position="412"/>
    </location>
</feature>
<evidence type="ECO:0000313" key="7">
    <source>
        <dbReference type="Proteomes" id="UP000016620"/>
    </source>
</evidence>
<proteinExistence type="inferred from homology"/>
<protein>
    <submittedName>
        <fullName evidence="6">Type I restriction-modification system, specificity subunit S</fullName>
    </submittedName>
</protein>
<keyword evidence="2" id="KW-0680">Restriction system</keyword>
<organism evidence="6 7">
    <name type="scientific">Campylobacter concisus UNSWCS</name>
    <dbReference type="NCBI Taxonomy" id="1242968"/>
    <lineage>
        <taxon>Bacteria</taxon>
        <taxon>Pseudomonadati</taxon>
        <taxon>Campylobacterota</taxon>
        <taxon>Epsilonproteobacteria</taxon>
        <taxon>Campylobacterales</taxon>
        <taxon>Campylobacteraceae</taxon>
        <taxon>Campylobacter</taxon>
    </lineage>
</organism>
<evidence type="ECO:0000313" key="6">
    <source>
        <dbReference type="EMBL" id="ERJ28223.1"/>
    </source>
</evidence>